<name>A0A8S1BT05_9INSE</name>
<evidence type="ECO:0000313" key="1">
    <source>
        <dbReference type="EMBL" id="CAB3362606.1"/>
    </source>
</evidence>
<accession>A0A8S1BT05</accession>
<gene>
    <name evidence="1" type="ORF">CLODIP_2_CD14261</name>
</gene>
<organism evidence="1 2">
    <name type="scientific">Cloeon dipterum</name>
    <dbReference type="NCBI Taxonomy" id="197152"/>
    <lineage>
        <taxon>Eukaryota</taxon>
        <taxon>Metazoa</taxon>
        <taxon>Ecdysozoa</taxon>
        <taxon>Arthropoda</taxon>
        <taxon>Hexapoda</taxon>
        <taxon>Insecta</taxon>
        <taxon>Pterygota</taxon>
        <taxon>Palaeoptera</taxon>
        <taxon>Ephemeroptera</taxon>
        <taxon>Pisciforma</taxon>
        <taxon>Baetidae</taxon>
        <taxon>Cloeon</taxon>
    </lineage>
</organism>
<dbReference type="AlphaFoldDB" id="A0A8S1BT05"/>
<proteinExistence type="predicted"/>
<comment type="caution">
    <text evidence="1">The sequence shown here is derived from an EMBL/GenBank/DDBJ whole genome shotgun (WGS) entry which is preliminary data.</text>
</comment>
<reference evidence="1 2" key="1">
    <citation type="submission" date="2020-04" db="EMBL/GenBank/DDBJ databases">
        <authorList>
            <person name="Alioto T."/>
            <person name="Alioto T."/>
            <person name="Gomez Garrido J."/>
        </authorList>
    </citation>
    <scope>NUCLEOTIDE SEQUENCE [LARGE SCALE GENOMIC DNA]</scope>
</reference>
<dbReference type="EMBL" id="CADEPI010000009">
    <property type="protein sequence ID" value="CAB3362606.1"/>
    <property type="molecule type" value="Genomic_DNA"/>
</dbReference>
<evidence type="ECO:0000313" key="2">
    <source>
        <dbReference type="Proteomes" id="UP000494165"/>
    </source>
</evidence>
<sequence length="74" mass="8228">MPCSTSDNSGVVLQIDRRRVHINFAPTHAPCSVVQHSLVIFHRRRRSPFAPSAAPVGEFFAPDAQGDLELRFTL</sequence>
<dbReference type="Proteomes" id="UP000494165">
    <property type="component" value="Unassembled WGS sequence"/>
</dbReference>
<protein>
    <submittedName>
        <fullName evidence="1">Uncharacterized protein</fullName>
    </submittedName>
</protein>
<keyword evidence="2" id="KW-1185">Reference proteome</keyword>